<gene>
    <name evidence="8" type="ORF">Ccrd_022075</name>
</gene>
<comment type="caution">
    <text evidence="4">Lacks conserved residue(s) required for the propagation of feature annotation.</text>
</comment>
<dbReference type="CDD" id="cd01372">
    <property type="entry name" value="KISc_KIF4"/>
    <property type="match status" value="1"/>
</dbReference>
<comment type="similarity">
    <text evidence="4">Belongs to the TRAFAC class myosin-kinesin ATPase superfamily. Kinesin family.</text>
</comment>
<name>A0A103XZF3_CYNCS</name>
<dbReference type="InterPro" id="IPR001752">
    <property type="entry name" value="Kinesin_motor_dom"/>
</dbReference>
<dbReference type="GO" id="GO:0007052">
    <property type="term" value="P:mitotic spindle organization"/>
    <property type="evidence" value="ECO:0007669"/>
    <property type="project" value="TreeGrafter"/>
</dbReference>
<evidence type="ECO:0000313" key="9">
    <source>
        <dbReference type="Proteomes" id="UP000243975"/>
    </source>
</evidence>
<dbReference type="AlphaFoldDB" id="A0A103XZF3"/>
<feature type="region of interest" description="Disordered" evidence="6">
    <location>
        <begin position="1112"/>
        <end position="1239"/>
    </location>
</feature>
<dbReference type="EMBL" id="LEKV01003420">
    <property type="protein sequence ID" value="KVH99689.1"/>
    <property type="molecule type" value="Genomic_DNA"/>
</dbReference>
<dbReference type="OMA" id="GDMGHTT"/>
<feature type="coiled-coil region" evidence="5">
    <location>
        <begin position="856"/>
        <end position="883"/>
    </location>
</feature>
<dbReference type="STRING" id="59895.A0A103XZF3"/>
<evidence type="ECO:0000259" key="7">
    <source>
        <dbReference type="PROSITE" id="PS50067"/>
    </source>
</evidence>
<organism evidence="8 9">
    <name type="scientific">Cynara cardunculus var. scolymus</name>
    <name type="common">Globe artichoke</name>
    <name type="synonym">Cynara scolymus</name>
    <dbReference type="NCBI Taxonomy" id="59895"/>
    <lineage>
        <taxon>Eukaryota</taxon>
        <taxon>Viridiplantae</taxon>
        <taxon>Streptophyta</taxon>
        <taxon>Embryophyta</taxon>
        <taxon>Tracheophyta</taxon>
        <taxon>Spermatophyta</taxon>
        <taxon>Magnoliopsida</taxon>
        <taxon>eudicotyledons</taxon>
        <taxon>Gunneridae</taxon>
        <taxon>Pentapetalae</taxon>
        <taxon>asterids</taxon>
        <taxon>campanulids</taxon>
        <taxon>Asterales</taxon>
        <taxon>Asteraceae</taxon>
        <taxon>Carduoideae</taxon>
        <taxon>Cardueae</taxon>
        <taxon>Carduinae</taxon>
        <taxon>Cynara</taxon>
    </lineage>
</organism>
<keyword evidence="3" id="KW-0505">Motor protein</keyword>
<keyword evidence="2" id="KW-0067">ATP-binding</keyword>
<dbReference type="GO" id="GO:0007018">
    <property type="term" value="P:microtubule-based movement"/>
    <property type="evidence" value="ECO:0007669"/>
    <property type="project" value="InterPro"/>
</dbReference>
<reference evidence="8 9" key="1">
    <citation type="journal article" date="2016" name="Sci. Rep.">
        <title>The genome sequence of the outbreeding globe artichoke constructed de novo incorporating a phase-aware low-pass sequencing strategy of F1 progeny.</title>
        <authorList>
            <person name="Scaglione D."/>
            <person name="Reyes-Chin-Wo S."/>
            <person name="Acquadro A."/>
            <person name="Froenicke L."/>
            <person name="Portis E."/>
            <person name="Beitel C."/>
            <person name="Tirone M."/>
            <person name="Mauro R."/>
            <person name="Lo Monaco A."/>
            <person name="Mauromicale G."/>
            <person name="Faccioli P."/>
            <person name="Cattivelli L."/>
            <person name="Rieseberg L."/>
            <person name="Michelmore R."/>
            <person name="Lanteri S."/>
        </authorList>
    </citation>
    <scope>NUCLEOTIDE SEQUENCE [LARGE SCALE GENOMIC DNA]</scope>
    <source>
        <strain evidence="8">2C</strain>
    </source>
</reference>
<dbReference type="PROSITE" id="PS50067">
    <property type="entry name" value="KINESIN_MOTOR_2"/>
    <property type="match status" value="1"/>
</dbReference>
<dbReference type="Gene3D" id="3.40.850.10">
    <property type="entry name" value="Kinesin motor domain"/>
    <property type="match status" value="2"/>
</dbReference>
<dbReference type="PANTHER" id="PTHR47969">
    <property type="entry name" value="CHROMOSOME-ASSOCIATED KINESIN KIF4A-RELATED"/>
    <property type="match status" value="1"/>
</dbReference>
<evidence type="ECO:0000256" key="4">
    <source>
        <dbReference type="PROSITE-ProRule" id="PRU00283"/>
    </source>
</evidence>
<dbReference type="SMART" id="SM00129">
    <property type="entry name" value="KISc"/>
    <property type="match status" value="1"/>
</dbReference>
<dbReference type="GO" id="GO:0008017">
    <property type="term" value="F:microtubule binding"/>
    <property type="evidence" value="ECO:0007669"/>
    <property type="project" value="InterPro"/>
</dbReference>
<dbReference type="Gramene" id="KVH99689">
    <property type="protein sequence ID" value="KVH99689"/>
    <property type="gene ID" value="Ccrd_022075"/>
</dbReference>
<dbReference type="GO" id="GO:0005524">
    <property type="term" value="F:ATP binding"/>
    <property type="evidence" value="ECO:0007669"/>
    <property type="project" value="UniProtKB-KW"/>
</dbReference>
<keyword evidence="9" id="KW-1185">Reference proteome</keyword>
<feature type="compositionally biased region" description="Low complexity" evidence="6">
    <location>
        <begin position="1189"/>
        <end position="1200"/>
    </location>
</feature>
<evidence type="ECO:0000256" key="5">
    <source>
        <dbReference type="SAM" id="Coils"/>
    </source>
</evidence>
<feature type="coiled-coil region" evidence="5">
    <location>
        <begin position="541"/>
        <end position="568"/>
    </location>
</feature>
<evidence type="ECO:0000256" key="3">
    <source>
        <dbReference type="ARBA" id="ARBA00023175"/>
    </source>
</evidence>
<dbReference type="InterPro" id="IPR033467">
    <property type="entry name" value="Tesmin/TSO1-like_CXC"/>
</dbReference>
<dbReference type="FunFam" id="3.40.850.10:FF:000236">
    <property type="entry name" value="Kinesin-like protein"/>
    <property type="match status" value="1"/>
</dbReference>
<dbReference type="SUPFAM" id="SSF52540">
    <property type="entry name" value="P-loop containing nucleoside triphosphate hydrolases"/>
    <property type="match status" value="1"/>
</dbReference>
<feature type="region of interest" description="Disordered" evidence="6">
    <location>
        <begin position="1025"/>
        <end position="1072"/>
    </location>
</feature>
<feature type="domain" description="Kinesin motor" evidence="7">
    <location>
        <begin position="104"/>
        <end position="407"/>
    </location>
</feature>
<dbReference type="PROSITE" id="PS00411">
    <property type="entry name" value="KINESIN_MOTOR_1"/>
    <property type="match status" value="1"/>
</dbReference>
<evidence type="ECO:0000256" key="6">
    <source>
        <dbReference type="SAM" id="MobiDB-lite"/>
    </source>
</evidence>
<dbReference type="PANTHER" id="PTHR47969:SF6">
    <property type="entry name" value="KINESIN-LIKE PROTEIN KIN-4C"/>
    <property type="match status" value="1"/>
</dbReference>
<dbReference type="Pfam" id="PF00225">
    <property type="entry name" value="Kinesin"/>
    <property type="match status" value="2"/>
</dbReference>
<dbReference type="InterPro" id="IPR027640">
    <property type="entry name" value="Kinesin-like_fam"/>
</dbReference>
<evidence type="ECO:0000313" key="8">
    <source>
        <dbReference type="EMBL" id="KVH99689.1"/>
    </source>
</evidence>
<evidence type="ECO:0000256" key="2">
    <source>
        <dbReference type="ARBA" id="ARBA00022840"/>
    </source>
</evidence>
<feature type="coiled-coil region" evidence="5">
    <location>
        <begin position="614"/>
        <end position="755"/>
    </location>
</feature>
<dbReference type="Proteomes" id="UP000243975">
    <property type="component" value="Unassembled WGS sequence"/>
</dbReference>
<keyword evidence="1" id="KW-0547">Nucleotide-binding</keyword>
<dbReference type="InterPro" id="IPR036961">
    <property type="entry name" value="Kinesin_motor_dom_sf"/>
</dbReference>
<proteinExistence type="inferred from homology"/>
<feature type="coiled-coil region" evidence="5">
    <location>
        <begin position="415"/>
        <end position="442"/>
    </location>
</feature>
<protein>
    <submittedName>
        <fullName evidence="8">Kinesin, motor domain-containing protein</fullName>
    </submittedName>
</protein>
<dbReference type="SMART" id="SM01114">
    <property type="entry name" value="CXC"/>
    <property type="match status" value="1"/>
</dbReference>
<comment type="caution">
    <text evidence="8">The sequence shown here is derived from an EMBL/GenBank/DDBJ whole genome shotgun (WGS) entry which is preliminary data.</text>
</comment>
<dbReference type="PRINTS" id="PR00380">
    <property type="entry name" value="KINESINHEAVY"/>
</dbReference>
<feature type="coiled-coil region" evidence="5">
    <location>
        <begin position="972"/>
        <end position="999"/>
    </location>
</feature>
<feature type="compositionally biased region" description="Basic and acidic residues" evidence="6">
    <location>
        <begin position="1216"/>
        <end position="1239"/>
    </location>
</feature>
<dbReference type="InterPro" id="IPR019821">
    <property type="entry name" value="Kinesin_motor_CS"/>
</dbReference>
<dbReference type="Pfam" id="PF25764">
    <property type="entry name" value="KIF21A_4th"/>
    <property type="match status" value="1"/>
</dbReference>
<dbReference type="GO" id="GO:0005875">
    <property type="term" value="C:microtubule associated complex"/>
    <property type="evidence" value="ECO:0007669"/>
    <property type="project" value="TreeGrafter"/>
</dbReference>
<keyword evidence="5" id="KW-0175">Coiled coil</keyword>
<evidence type="ECO:0000256" key="1">
    <source>
        <dbReference type="ARBA" id="ARBA00022741"/>
    </source>
</evidence>
<dbReference type="GO" id="GO:0003777">
    <property type="term" value="F:microtubule motor activity"/>
    <property type="evidence" value="ECO:0007669"/>
    <property type="project" value="InterPro"/>
</dbReference>
<accession>A0A103XZF3</accession>
<dbReference type="GO" id="GO:0051231">
    <property type="term" value="P:spindle elongation"/>
    <property type="evidence" value="ECO:0007669"/>
    <property type="project" value="TreeGrafter"/>
</dbReference>
<feature type="compositionally biased region" description="Polar residues" evidence="6">
    <location>
        <begin position="1149"/>
        <end position="1161"/>
    </location>
</feature>
<dbReference type="InterPro" id="IPR027417">
    <property type="entry name" value="P-loop_NTPase"/>
</dbReference>
<sequence length="1239" mass="139759">MESSDGRNGSQSVRVAVNVRPLVTPELLVGCSDCISVTPGEPQFIMVWTEVFLYSFGEFCAKNDEINIGVVVQIGSHSFTFDYVYGSTGFPSSRIFDDCVAPLTGSGKTYTMGTNYNGESSNGIIPKVMQTIFKRVEESKGNTEFLIRVSFIEVIKNEVFKVFAIICKFYTHFLLYSNYFLKYHLTFQIFKEEVFDLLESSSMVYSKTEGNGKPAGPSRAPIQIRETANGGISLAGVTEAEVTSQDEMASFLLRGSVCRATGSTNMNSQSSRSHAIFTISMEQKRIAGITNGDDNGDDILCAKLHLVDLAGSERAKRTGADGMRLREGIHINKGLLALGNVISALGDDKKRKEGGHVPYRDSKLTRLLQDSLGGNSKTVMIACVSPADTNAEETLNTLKYANRARNIQNKAIVNRDPVTAQMQRMRNQIEQLQAELLYVKGDSSTPFEELQFMPLIHVDAGFKNISLVCQILKQKIAVLETSNGNLQKQLQEQVVSVEHLTKQAIDAQFEKDRLLLKIESARDGKPWDEIDCDSNQDMDLLKTYVSKIQELEGELLRLRRLNTSKRSELIDYLDLDDNVLHPKSGLFPESDSKGAEVVGDSEDEEKELEHCSLQEKLDNELKELDKKLEQKEAEMKRFAGGDTSVLKQHYEKKVQDLEQEKRNLQKEIEQLRCNLANISSTSDDSTQKLKENYLQKLNFLEAQVVELKKKQDAQAQLLRQKQRSDEAAKKLQDEIHRIKTQKVQLQQKIKQESEQFRLWKASREKEVLQLKKEGRRNEYEMHKLLALNQRQKMVLQRKTEEASMATKRLKELLESRKASSRETFGNSSGPGVQALMQAIEHELEVTVRVHEVRCEYERQKEERLKMAKEVSELKDEANAAKRTTLSDCAQTMSPGARNSRIFALENMLATSSSTIVSMASQLSEAEERERAFSGRGRWNQVRSLAEAKNIMNYLFNLASSSRCQLWDKEIDCREKDSEIRGLKEKIVNLIRQVEMQKAELSRLEKFKGLRNSIAYELLEDMDTSESEHSDFEVDPEYSIDSEDEWGNKRKRTSKKTSSNEGDTNVIQKPPSETCCSCSKSSSCKTMKCECRAVRGACSMLCECHPRKCSNREVAVAKESDSRPLVTGEDNVKPNAPKPNAPRKKWRKSVQIQLIPVSSDQPQVAEPEAPKKQESSGTAETSIPLRLPRAMRSAMSNANNAPLRDRNIEQQSVDSTVNKEADHAEAPRRPTANEKENHGV</sequence>
<feature type="compositionally biased region" description="Acidic residues" evidence="6">
    <location>
        <begin position="1032"/>
        <end position="1044"/>
    </location>
</feature>